<accession>A0A8J6E9B3</accession>
<evidence type="ECO:0000256" key="6">
    <source>
        <dbReference type="ARBA" id="ARBA00023054"/>
    </source>
</evidence>
<evidence type="ECO:0000256" key="2">
    <source>
        <dbReference type="ARBA" id="ARBA00009594"/>
    </source>
</evidence>
<reference evidence="10" key="1">
    <citation type="submission" date="2021-05" db="EMBL/GenBank/DDBJ databases">
        <title>A free-living protist that lacks canonical eukaryotic 1 DNA replication and segregation systems.</title>
        <authorList>
            <person name="Salas-Leiva D.E."/>
            <person name="Tromer E.C."/>
            <person name="Curtis B.A."/>
            <person name="Jerlstrom-Hultqvist J."/>
            <person name="Kolisko M."/>
            <person name="Yi Z."/>
            <person name="Salas-Leiva J.S."/>
            <person name="Gallot-Lavallee L."/>
            <person name="Kops G.J.P.L."/>
            <person name="Archibald J.M."/>
            <person name="Simpson A.G.B."/>
            <person name="Roger A.J."/>
        </authorList>
    </citation>
    <scope>NUCLEOTIDE SEQUENCE</scope>
    <source>
        <strain evidence="10">BICM</strain>
    </source>
</reference>
<dbReference type="GO" id="GO:0015031">
    <property type="term" value="P:protein transport"/>
    <property type="evidence" value="ECO:0007669"/>
    <property type="project" value="UniProtKB-UniRule"/>
</dbReference>
<organism evidence="10 11">
    <name type="scientific">Carpediemonas membranifera</name>
    <dbReference type="NCBI Taxonomy" id="201153"/>
    <lineage>
        <taxon>Eukaryota</taxon>
        <taxon>Metamonada</taxon>
        <taxon>Carpediemonas-like organisms</taxon>
        <taxon>Carpediemonas</taxon>
    </lineage>
</organism>
<dbReference type="SUPFAM" id="SSF140111">
    <property type="entry name" value="Endosomal sorting complex assembly domain"/>
    <property type="match status" value="1"/>
</dbReference>
<dbReference type="Gene3D" id="3.10.110.10">
    <property type="entry name" value="Ubiquitin Conjugating Enzyme"/>
    <property type="match status" value="1"/>
</dbReference>
<keyword evidence="6" id="KW-0175">Coiled coil</keyword>
<dbReference type="EMBL" id="JAHDYR010000025">
    <property type="protein sequence ID" value="KAG9393085.1"/>
    <property type="molecule type" value="Genomic_DNA"/>
</dbReference>
<comment type="similarity">
    <text evidence="2">Belongs to the ubiquitin-conjugating enzyme family. UEV subfamily.</text>
</comment>
<evidence type="ECO:0000256" key="7">
    <source>
        <dbReference type="PROSITE-ProRule" id="PRU00644"/>
    </source>
</evidence>
<dbReference type="InterPro" id="IPR052070">
    <property type="entry name" value="ESCRT-I_UEV_domain"/>
</dbReference>
<dbReference type="InterPro" id="IPR017916">
    <property type="entry name" value="SB_dom"/>
</dbReference>
<dbReference type="InterPro" id="IPR016135">
    <property type="entry name" value="UBQ-conjugating_enzyme/RWD"/>
</dbReference>
<dbReference type="PANTHER" id="PTHR23306">
    <property type="entry name" value="TUMOR SUSCEPTIBILITY GENE 101 PROTEIN-RELATED"/>
    <property type="match status" value="1"/>
</dbReference>
<keyword evidence="4" id="KW-0967">Endosome</keyword>
<dbReference type="Pfam" id="PF09454">
    <property type="entry name" value="Vps23_core"/>
    <property type="match status" value="1"/>
</dbReference>
<dbReference type="AlphaFoldDB" id="A0A8J6E9B3"/>
<evidence type="ECO:0000256" key="5">
    <source>
        <dbReference type="ARBA" id="ARBA00022927"/>
    </source>
</evidence>
<dbReference type="GO" id="GO:0008333">
    <property type="term" value="P:endosome to lysosome transport"/>
    <property type="evidence" value="ECO:0007669"/>
    <property type="project" value="TreeGrafter"/>
</dbReference>
<gene>
    <name evidence="10" type="ORF">J8273_3214</name>
</gene>
<dbReference type="OrthoDB" id="306304at2759"/>
<name>A0A8J6E9B3_9EUKA</name>
<dbReference type="PANTHER" id="PTHR23306:SF3">
    <property type="entry name" value="TUMOR SUPPRESSOR PROTEIN 101"/>
    <property type="match status" value="1"/>
</dbReference>
<dbReference type="Pfam" id="PF05743">
    <property type="entry name" value="UEV"/>
    <property type="match status" value="1"/>
</dbReference>
<dbReference type="Gene3D" id="6.10.140.820">
    <property type="match status" value="1"/>
</dbReference>
<evidence type="ECO:0000313" key="10">
    <source>
        <dbReference type="EMBL" id="KAG9393085.1"/>
    </source>
</evidence>
<keyword evidence="5 7" id="KW-0653">Protein transport</keyword>
<dbReference type="Proteomes" id="UP000717585">
    <property type="component" value="Unassembled WGS sequence"/>
</dbReference>
<comment type="caution">
    <text evidence="10">The sequence shown here is derived from an EMBL/GenBank/DDBJ whole genome shotgun (WGS) entry which is preliminary data.</text>
</comment>
<evidence type="ECO:0000256" key="4">
    <source>
        <dbReference type="ARBA" id="ARBA00022753"/>
    </source>
</evidence>
<evidence type="ECO:0000313" key="11">
    <source>
        <dbReference type="Proteomes" id="UP000717585"/>
    </source>
</evidence>
<feature type="domain" description="SB" evidence="8">
    <location>
        <begin position="308"/>
        <end position="376"/>
    </location>
</feature>
<proteinExistence type="inferred from homology"/>
<feature type="domain" description="UEV" evidence="9">
    <location>
        <begin position="12"/>
        <end position="158"/>
    </location>
</feature>
<evidence type="ECO:0000259" key="9">
    <source>
        <dbReference type="PROSITE" id="PS51322"/>
    </source>
</evidence>
<sequence>MAPPLGIGNVFYEKLNALITKIGTYKEAGLVRKHIVEALKVFPNLEAVLGVIPDKASRGGQAHCIVLKGTVPVYFQGSKWNTPVGFWIPPEYPAVAPLSYVLPPKDTMFIRHNHPVVDSTGKVTIDYAQDWNHKSNLLGLVNRMCFVFSANPPLSSTRPSVTRTSLVKPSGTLYPEAQRGPYSSRQPLVQPESSSYMPLTYGSQTAAAKQALISTLSDRMRRDLLNRRAELAQFGSRISDEINDVYADLQQRQAVSRASDAEALKAQHVQMQTELMTIETQIKNLDSADAYNNVTQRSVVDDATDSMNASVRQVTRLNAENNALEDAMYAIYRAMADDEVDTAEGLRAIRKLAREQFYARALLWKVEQTRQHRAKLSRQAPAGM</sequence>
<keyword evidence="11" id="KW-1185">Reference proteome</keyword>
<protein>
    <submittedName>
        <fullName evidence="10">UEV domain</fullName>
    </submittedName>
</protein>
<dbReference type="PROSITE" id="PS51312">
    <property type="entry name" value="SB"/>
    <property type="match status" value="1"/>
</dbReference>
<dbReference type="GO" id="GO:0000813">
    <property type="term" value="C:ESCRT I complex"/>
    <property type="evidence" value="ECO:0007669"/>
    <property type="project" value="TreeGrafter"/>
</dbReference>
<comment type="subcellular location">
    <subcellularLocation>
        <location evidence="1">Endosome</location>
    </subcellularLocation>
</comment>
<evidence type="ECO:0000259" key="8">
    <source>
        <dbReference type="PROSITE" id="PS51312"/>
    </source>
</evidence>
<dbReference type="CDD" id="cd11685">
    <property type="entry name" value="UEV_TSG101-like"/>
    <property type="match status" value="1"/>
</dbReference>
<dbReference type="PROSITE" id="PS51322">
    <property type="entry name" value="UEV"/>
    <property type="match status" value="1"/>
</dbReference>
<dbReference type="InterPro" id="IPR037202">
    <property type="entry name" value="ESCRT_assembly_dom"/>
</dbReference>
<keyword evidence="3 7" id="KW-0813">Transport</keyword>
<dbReference type="InterPro" id="IPR008883">
    <property type="entry name" value="UEV_N"/>
</dbReference>
<dbReference type="SUPFAM" id="SSF54495">
    <property type="entry name" value="UBC-like"/>
    <property type="match status" value="1"/>
</dbReference>
<dbReference type="GO" id="GO:0043130">
    <property type="term" value="F:ubiquitin binding"/>
    <property type="evidence" value="ECO:0007669"/>
    <property type="project" value="TreeGrafter"/>
</dbReference>
<evidence type="ECO:0000256" key="1">
    <source>
        <dbReference type="ARBA" id="ARBA00004177"/>
    </source>
</evidence>
<evidence type="ECO:0000256" key="3">
    <source>
        <dbReference type="ARBA" id="ARBA00022448"/>
    </source>
</evidence>